<feature type="region of interest" description="Disordered" evidence="1">
    <location>
        <begin position="84"/>
        <end position="114"/>
    </location>
</feature>
<keyword evidence="3" id="KW-1185">Reference proteome</keyword>
<dbReference type="AlphaFoldDB" id="A0AAV3Y496"/>
<gene>
    <name evidence="2" type="ORF">PoB_000390800</name>
</gene>
<name>A0AAV3Y496_9GAST</name>
<organism evidence="2 3">
    <name type="scientific">Plakobranchus ocellatus</name>
    <dbReference type="NCBI Taxonomy" id="259542"/>
    <lineage>
        <taxon>Eukaryota</taxon>
        <taxon>Metazoa</taxon>
        <taxon>Spiralia</taxon>
        <taxon>Lophotrochozoa</taxon>
        <taxon>Mollusca</taxon>
        <taxon>Gastropoda</taxon>
        <taxon>Heterobranchia</taxon>
        <taxon>Euthyneura</taxon>
        <taxon>Panpulmonata</taxon>
        <taxon>Sacoglossa</taxon>
        <taxon>Placobranchoidea</taxon>
        <taxon>Plakobranchidae</taxon>
        <taxon>Plakobranchus</taxon>
    </lineage>
</organism>
<evidence type="ECO:0000313" key="2">
    <source>
        <dbReference type="EMBL" id="GFN77402.1"/>
    </source>
</evidence>
<feature type="compositionally biased region" description="Basic residues" evidence="1">
    <location>
        <begin position="84"/>
        <end position="93"/>
    </location>
</feature>
<evidence type="ECO:0000313" key="3">
    <source>
        <dbReference type="Proteomes" id="UP000735302"/>
    </source>
</evidence>
<proteinExistence type="predicted"/>
<evidence type="ECO:0000256" key="1">
    <source>
        <dbReference type="SAM" id="MobiDB-lite"/>
    </source>
</evidence>
<comment type="caution">
    <text evidence="2">The sequence shown here is derived from an EMBL/GenBank/DDBJ whole genome shotgun (WGS) entry which is preliminary data.</text>
</comment>
<dbReference type="Proteomes" id="UP000735302">
    <property type="component" value="Unassembled WGS sequence"/>
</dbReference>
<feature type="compositionally biased region" description="Basic and acidic residues" evidence="1">
    <location>
        <begin position="94"/>
        <end position="111"/>
    </location>
</feature>
<protein>
    <submittedName>
        <fullName evidence="2">Uncharacterized protein</fullName>
    </submittedName>
</protein>
<reference evidence="2 3" key="1">
    <citation type="journal article" date="2021" name="Elife">
        <title>Chloroplast acquisition without the gene transfer in kleptoplastic sea slugs, Plakobranchus ocellatus.</title>
        <authorList>
            <person name="Maeda T."/>
            <person name="Takahashi S."/>
            <person name="Yoshida T."/>
            <person name="Shimamura S."/>
            <person name="Takaki Y."/>
            <person name="Nagai Y."/>
            <person name="Toyoda A."/>
            <person name="Suzuki Y."/>
            <person name="Arimoto A."/>
            <person name="Ishii H."/>
            <person name="Satoh N."/>
            <person name="Nishiyama T."/>
            <person name="Hasebe M."/>
            <person name="Maruyama T."/>
            <person name="Minagawa J."/>
            <person name="Obokata J."/>
            <person name="Shigenobu S."/>
        </authorList>
    </citation>
    <scope>NUCLEOTIDE SEQUENCE [LARGE SCALE GENOMIC DNA]</scope>
</reference>
<dbReference type="EMBL" id="BLXT01000474">
    <property type="protein sequence ID" value="GFN77402.1"/>
    <property type="molecule type" value="Genomic_DNA"/>
</dbReference>
<accession>A0AAV3Y496</accession>
<sequence length="140" mass="16549">MIEISNRFNALEEHKPTIETFHKIMEEEAERFGKNGKNKPNEKLEEDMEIERLNENRKTLKKKEGKTTAEKIEYTELNKLVKKKRRARKRRKRKEEVEKIIENGRSPKEAYKGGARKKISCMIKANGESATDRDEIITIF</sequence>